<dbReference type="Proteomes" id="UP000076858">
    <property type="component" value="Unassembled WGS sequence"/>
</dbReference>
<name>A0A162CZD3_9CRUS</name>
<comment type="caution">
    <text evidence="1">The sequence shown here is derived from an EMBL/GenBank/DDBJ whole genome shotgun (WGS) entry which is preliminary data.</text>
</comment>
<organism evidence="1 2">
    <name type="scientific">Daphnia magna</name>
    <dbReference type="NCBI Taxonomy" id="35525"/>
    <lineage>
        <taxon>Eukaryota</taxon>
        <taxon>Metazoa</taxon>
        <taxon>Ecdysozoa</taxon>
        <taxon>Arthropoda</taxon>
        <taxon>Crustacea</taxon>
        <taxon>Branchiopoda</taxon>
        <taxon>Diplostraca</taxon>
        <taxon>Cladocera</taxon>
        <taxon>Anomopoda</taxon>
        <taxon>Daphniidae</taxon>
        <taxon>Daphnia</taxon>
    </lineage>
</organism>
<evidence type="ECO:0000313" key="2">
    <source>
        <dbReference type="Proteomes" id="UP000076858"/>
    </source>
</evidence>
<gene>
    <name evidence="1" type="ORF">APZ42_011531</name>
</gene>
<dbReference type="EMBL" id="LRGB01000024">
    <property type="protein sequence ID" value="KZS21569.1"/>
    <property type="molecule type" value="Genomic_DNA"/>
</dbReference>
<keyword evidence="2" id="KW-1185">Reference proteome</keyword>
<reference evidence="1 2" key="1">
    <citation type="submission" date="2016-03" db="EMBL/GenBank/DDBJ databases">
        <title>EvidentialGene: Evidence-directed Construction of Genes on Genomes.</title>
        <authorList>
            <person name="Gilbert D.G."/>
            <person name="Choi J.-H."/>
            <person name="Mockaitis K."/>
            <person name="Colbourne J."/>
            <person name="Pfrender M."/>
        </authorList>
    </citation>
    <scope>NUCLEOTIDE SEQUENCE [LARGE SCALE GENOMIC DNA]</scope>
    <source>
        <strain evidence="1 2">Xinb3</strain>
        <tissue evidence="1">Complete organism</tissue>
    </source>
</reference>
<evidence type="ECO:0000313" key="1">
    <source>
        <dbReference type="EMBL" id="KZS21569.1"/>
    </source>
</evidence>
<dbReference type="AlphaFoldDB" id="A0A162CZD3"/>
<proteinExistence type="predicted"/>
<protein>
    <submittedName>
        <fullName evidence="1">Uncharacterized protein</fullName>
    </submittedName>
</protein>
<sequence>MATHSLKKVHTTTRCKQTFLFLLSLLFPSEQEKEKFLVKKINKLSLSSHTHTHIHALYGIHKHRG</sequence>
<accession>A0A162CZD3</accession>